<name>A0A6S7A8T9_9BURK</name>
<dbReference type="Gene3D" id="3.60.15.10">
    <property type="entry name" value="Ribonuclease Z/Hydroxyacylglutathione hydrolase-like"/>
    <property type="match status" value="1"/>
</dbReference>
<dbReference type="Pfam" id="PF00753">
    <property type="entry name" value="Lactamase_B"/>
    <property type="match status" value="1"/>
</dbReference>
<feature type="signal peptide" evidence="2">
    <location>
        <begin position="1"/>
        <end position="48"/>
    </location>
</feature>
<dbReference type="PANTHER" id="PTHR46018">
    <property type="entry name" value="ZINC PHOSPHODIESTERASE ELAC PROTEIN 1"/>
    <property type="match status" value="1"/>
</dbReference>
<dbReference type="PANTHER" id="PTHR46018:SF2">
    <property type="entry name" value="ZINC PHOSPHODIESTERASE ELAC PROTEIN 1"/>
    <property type="match status" value="1"/>
</dbReference>
<dbReference type="CDD" id="cd07719">
    <property type="entry name" value="arylsulfatase_AtsA-like_MBL-fold"/>
    <property type="match status" value="1"/>
</dbReference>
<dbReference type="Proteomes" id="UP000494111">
    <property type="component" value="Unassembled WGS sequence"/>
</dbReference>
<evidence type="ECO:0000259" key="3">
    <source>
        <dbReference type="Pfam" id="PF00753"/>
    </source>
</evidence>
<evidence type="ECO:0000313" key="6">
    <source>
        <dbReference type="Proteomes" id="UP000494111"/>
    </source>
</evidence>
<keyword evidence="2" id="KW-0732">Signal</keyword>
<accession>A0A6S7A8T9</accession>
<organism evidence="5 6">
    <name type="scientific">Achromobacter deleyi</name>
    <dbReference type="NCBI Taxonomy" id="1353891"/>
    <lineage>
        <taxon>Bacteria</taxon>
        <taxon>Pseudomonadati</taxon>
        <taxon>Pseudomonadota</taxon>
        <taxon>Betaproteobacteria</taxon>
        <taxon>Burkholderiales</taxon>
        <taxon>Alcaligenaceae</taxon>
        <taxon>Achromobacter</taxon>
    </lineage>
</organism>
<evidence type="ECO:0000256" key="2">
    <source>
        <dbReference type="SAM" id="SignalP"/>
    </source>
</evidence>
<dbReference type="EC" id="3.1.26.11" evidence="5"/>
<proteinExistence type="predicted"/>
<keyword evidence="1 5" id="KW-0378">Hydrolase</keyword>
<dbReference type="InterPro" id="IPR036866">
    <property type="entry name" value="RibonucZ/Hydroxyglut_hydro"/>
</dbReference>
<feature type="domain" description="Metallo-beta-lactamase" evidence="3">
    <location>
        <begin position="95"/>
        <end position="147"/>
    </location>
</feature>
<evidence type="ECO:0000313" key="5">
    <source>
        <dbReference type="EMBL" id="CAB3659813.1"/>
    </source>
</evidence>
<dbReference type="SUPFAM" id="SSF56281">
    <property type="entry name" value="Metallo-hydrolase/oxidoreductase"/>
    <property type="match status" value="1"/>
</dbReference>
<dbReference type="InterPro" id="IPR044094">
    <property type="entry name" value="AtsA-like_MBL-fold"/>
</dbReference>
<feature type="chain" id="PRO_5028814754" evidence="2">
    <location>
        <begin position="49"/>
        <end position="410"/>
    </location>
</feature>
<dbReference type="EMBL" id="CADIJO010000002">
    <property type="protein sequence ID" value="CAB3659813.1"/>
    <property type="molecule type" value="Genomic_DNA"/>
</dbReference>
<feature type="domain" description="Metallo-beta-lactamase" evidence="4">
    <location>
        <begin position="239"/>
        <end position="365"/>
    </location>
</feature>
<dbReference type="GO" id="GO:0042781">
    <property type="term" value="F:3'-tRNA processing endoribonuclease activity"/>
    <property type="evidence" value="ECO:0007669"/>
    <property type="project" value="UniProtKB-EC"/>
</dbReference>
<protein>
    <submittedName>
        <fullName evidence="5">Ribonuclease BN</fullName>
        <ecNumber evidence="5">3.1.26.11</ecNumber>
    </submittedName>
</protein>
<evidence type="ECO:0000259" key="4">
    <source>
        <dbReference type="Pfam" id="PF12706"/>
    </source>
</evidence>
<evidence type="ECO:0000256" key="1">
    <source>
        <dbReference type="ARBA" id="ARBA00022801"/>
    </source>
</evidence>
<dbReference type="InterPro" id="IPR001279">
    <property type="entry name" value="Metallo-B-lactamas"/>
</dbReference>
<gene>
    <name evidence="5" type="primary">rbn</name>
    <name evidence="5" type="ORF">LMG3458_00517</name>
</gene>
<dbReference type="RefSeq" id="WP_246288549.1">
    <property type="nucleotide sequence ID" value="NZ_CADIJO010000002.1"/>
</dbReference>
<reference evidence="5 6" key="1">
    <citation type="submission" date="2020-04" db="EMBL/GenBank/DDBJ databases">
        <authorList>
            <person name="De Canck E."/>
        </authorList>
    </citation>
    <scope>NUCLEOTIDE SEQUENCE [LARGE SCALE GENOMIC DNA]</scope>
    <source>
        <strain evidence="5 6">LMG 3458</strain>
    </source>
</reference>
<dbReference type="Pfam" id="PF12706">
    <property type="entry name" value="Lactamase_B_2"/>
    <property type="match status" value="1"/>
</dbReference>
<dbReference type="AlphaFoldDB" id="A0A6S7A8T9"/>
<sequence>MSDGRVTLAQSVAQRAARKMMRKAAPGRLAAVAATLVLSVLGSAAALAAPTATSPAAAPVAATAAATTAAPAAELVLLGVAGGPTWYGADSPHGISSALVVDGKAYIVDLGSGAYRQLRRAGIKPGAEQAVFLTHLHTDHIIDLASLLMYDPSARRRAKASLQIFGPGRRGALPPLAAGLAGDPVIHAENPGAGTADLVDSVVAGMAADLNIRVRSEGVPDVRGFFQAHDIPVPPGVVQDPNTNPAPPMDPFEVWRDERVTVTAILVPHGLVYPNFAYRFDTAAGSVVFSGDTAVSPNLERLARGADILVHEAIDPAWVDHIVGPKPWDARQQALARQLLEAHTTPQQAGEAATRAGVKRLVLSHLVPGDAPAAHWLSAQDTFKGPVVLGQDLMRIPVMQIPLTQAVKQP</sequence>